<dbReference type="InterPro" id="IPR024524">
    <property type="entry name" value="DUF3800"/>
</dbReference>
<dbReference type="AlphaFoldDB" id="A0A4R2GFY8"/>
<organism evidence="1 2">
    <name type="scientific">Natronoflexus pectinivorans</name>
    <dbReference type="NCBI Taxonomy" id="682526"/>
    <lineage>
        <taxon>Bacteria</taxon>
        <taxon>Pseudomonadati</taxon>
        <taxon>Bacteroidota</taxon>
        <taxon>Bacteroidia</taxon>
        <taxon>Marinilabiliales</taxon>
        <taxon>Marinilabiliaceae</taxon>
        <taxon>Natronoflexus</taxon>
    </lineage>
</organism>
<name>A0A4R2GFY8_9BACT</name>
<protein>
    <submittedName>
        <fullName evidence="1">Uncharacterized protein DUF3800</fullName>
    </submittedName>
</protein>
<reference evidence="1 2" key="1">
    <citation type="submission" date="2019-03" db="EMBL/GenBank/DDBJ databases">
        <title>Genomic Encyclopedia of Type Strains, Phase IV (KMG-IV): sequencing the most valuable type-strain genomes for metagenomic binning, comparative biology and taxonomic classification.</title>
        <authorList>
            <person name="Goeker M."/>
        </authorList>
    </citation>
    <scope>NUCLEOTIDE SEQUENCE [LARGE SCALE GENOMIC DNA]</scope>
    <source>
        <strain evidence="1 2">DSM 24179</strain>
    </source>
</reference>
<dbReference type="Proteomes" id="UP000295221">
    <property type="component" value="Unassembled WGS sequence"/>
</dbReference>
<dbReference type="EMBL" id="SLWK01000011">
    <property type="protein sequence ID" value="TCO06963.1"/>
    <property type="molecule type" value="Genomic_DNA"/>
</dbReference>
<dbReference type="Pfam" id="PF12686">
    <property type="entry name" value="DUF3800"/>
    <property type="match status" value="1"/>
</dbReference>
<proteinExistence type="predicted"/>
<accession>A0A4R2GFY8</accession>
<gene>
    <name evidence="1" type="ORF">EV194_11183</name>
</gene>
<dbReference type="OrthoDB" id="248333at2"/>
<keyword evidence="2" id="KW-1185">Reference proteome</keyword>
<comment type="caution">
    <text evidence="1">The sequence shown here is derived from an EMBL/GenBank/DDBJ whole genome shotgun (WGS) entry which is preliminary data.</text>
</comment>
<evidence type="ECO:0000313" key="1">
    <source>
        <dbReference type="EMBL" id="TCO06963.1"/>
    </source>
</evidence>
<evidence type="ECO:0000313" key="2">
    <source>
        <dbReference type="Proteomes" id="UP000295221"/>
    </source>
</evidence>
<dbReference type="RefSeq" id="WP_132434548.1">
    <property type="nucleotide sequence ID" value="NZ_SLWK01000011.1"/>
</dbReference>
<sequence>MAKEYIIYCDESIAKGDYYSDFYGGCIVETTDAERINNALLQIKRELGFSTELKWTKVTEHHLDKYLDILSCFFRYIAEGTVKVRIMFRQNAFEPVGLTAKQKESGYFLLYYQFIKHAFGLRYCNPEGEEIYIRTYFDDLPENNEKKELFKNHIYALQSLPDFTNANIRIRRRDIVDVDSKNHIILQCVDIILGAMAFRLNNLHKAKPEGAVRRGKRTIVKERLYKYILAEICKIKPNFNVGITTGIQSNPSNTWSYPYRH</sequence>